<dbReference type="Proteomes" id="UP001278571">
    <property type="component" value="Unassembled WGS sequence"/>
</dbReference>
<evidence type="ECO:0008006" key="4">
    <source>
        <dbReference type="Google" id="ProtNLM"/>
    </source>
</evidence>
<organism evidence="2 3">
    <name type="scientific">Streptomyces roseolus</name>
    <dbReference type="NCBI Taxonomy" id="67358"/>
    <lineage>
        <taxon>Bacteria</taxon>
        <taxon>Bacillati</taxon>
        <taxon>Actinomycetota</taxon>
        <taxon>Actinomycetes</taxon>
        <taxon>Kitasatosporales</taxon>
        <taxon>Streptomycetaceae</taxon>
        <taxon>Streptomyces</taxon>
    </lineage>
</organism>
<evidence type="ECO:0000256" key="1">
    <source>
        <dbReference type="SAM" id="MobiDB-lite"/>
    </source>
</evidence>
<feature type="non-terminal residue" evidence="2">
    <location>
        <position position="97"/>
    </location>
</feature>
<reference evidence="2 3" key="1">
    <citation type="submission" date="2023-10" db="EMBL/GenBank/DDBJ databases">
        <authorList>
            <person name="Wang X.X."/>
        </authorList>
    </citation>
    <scope>NUCLEOTIDE SEQUENCE [LARGE SCALE GENOMIC DNA]</scope>
    <source>
        <strain evidence="2 3">NBRC 12816</strain>
    </source>
</reference>
<accession>A0ABU4KCZ6</accession>
<evidence type="ECO:0000313" key="2">
    <source>
        <dbReference type="EMBL" id="MDX2295644.1"/>
    </source>
</evidence>
<comment type="caution">
    <text evidence="2">The sequence shown here is derived from an EMBL/GenBank/DDBJ whole genome shotgun (WGS) entry which is preliminary data.</text>
</comment>
<evidence type="ECO:0000313" key="3">
    <source>
        <dbReference type="Proteomes" id="UP001278571"/>
    </source>
</evidence>
<dbReference type="RefSeq" id="WP_369293344.1">
    <property type="nucleotide sequence ID" value="NZ_JAWJZF010000451.1"/>
</dbReference>
<dbReference type="EMBL" id="JAWJZF010000451">
    <property type="protein sequence ID" value="MDX2295644.1"/>
    <property type="molecule type" value="Genomic_DNA"/>
</dbReference>
<gene>
    <name evidence="2" type="ORF">R2363_26165</name>
</gene>
<sequence length="97" mass="9976">MFLHASVLARTGATSVNPGATLKVRTGQGQKGPQVTEVLEVDESTASAAPPRAPRTGGFGDRPDRGDRGGFGGPRRGGFDSAPIPSGPEQAGTVKWY</sequence>
<proteinExistence type="predicted"/>
<feature type="compositionally biased region" description="Low complexity" evidence="1">
    <location>
        <begin position="44"/>
        <end position="56"/>
    </location>
</feature>
<keyword evidence="3" id="KW-1185">Reference proteome</keyword>
<feature type="region of interest" description="Disordered" evidence="1">
    <location>
        <begin position="1"/>
        <end position="97"/>
    </location>
</feature>
<protein>
    <recommendedName>
        <fullName evidence="4">CSD domain-containing protein</fullName>
    </recommendedName>
</protein>
<name>A0ABU4KCZ6_9ACTN</name>